<dbReference type="EMBL" id="JAARZT010000001">
    <property type="protein sequence ID" value="MBC2291726.1"/>
    <property type="molecule type" value="Genomic_DNA"/>
</dbReference>
<dbReference type="EMBL" id="JAARYD010000001">
    <property type="protein sequence ID" value="MBC2175479.1"/>
    <property type="molecule type" value="Genomic_DNA"/>
</dbReference>
<evidence type="ECO:0000313" key="42">
    <source>
        <dbReference type="Proteomes" id="UP000546244"/>
    </source>
</evidence>
<dbReference type="AlphaFoldDB" id="A0A099WE29"/>
<evidence type="ECO:0000256" key="6">
    <source>
        <dbReference type="ARBA" id="ARBA00022927"/>
    </source>
</evidence>
<dbReference type="PRINTS" id="PR00701">
    <property type="entry name" value="60KDINNERMP"/>
</dbReference>
<dbReference type="Proteomes" id="UP000585696">
    <property type="component" value="Unassembled WGS sequence"/>
</dbReference>
<evidence type="ECO:0000256" key="2">
    <source>
        <dbReference type="ARBA" id="ARBA00022448"/>
    </source>
</evidence>
<keyword evidence="11 12" id="KW-0449">Lipoprotein</keyword>
<dbReference type="EMBL" id="JAARYH010000004">
    <property type="protein sequence ID" value="MBC2166847.1"/>
    <property type="molecule type" value="Genomic_DNA"/>
</dbReference>
<dbReference type="OrthoDB" id="9780552at2"/>
<proteinExistence type="inferred from homology"/>
<evidence type="ECO:0000313" key="43">
    <source>
        <dbReference type="Proteomes" id="UP000550367"/>
    </source>
</evidence>
<evidence type="ECO:0000256" key="3">
    <source>
        <dbReference type="ARBA" id="ARBA00022475"/>
    </source>
</evidence>
<dbReference type="EMBL" id="JAARZS010000007">
    <property type="protein sequence ID" value="MBC2283479.1"/>
    <property type="molecule type" value="Genomic_DNA"/>
</dbReference>
<evidence type="ECO:0000313" key="39">
    <source>
        <dbReference type="Proteomes" id="UP000543005"/>
    </source>
</evidence>
<feature type="transmembrane region" description="Helical" evidence="12">
    <location>
        <begin position="176"/>
        <end position="196"/>
    </location>
</feature>
<evidence type="ECO:0000256" key="8">
    <source>
        <dbReference type="ARBA" id="ARBA00023136"/>
    </source>
</evidence>
<evidence type="ECO:0000313" key="20">
    <source>
        <dbReference type="EMBL" id="MBC1561822.1"/>
    </source>
</evidence>
<evidence type="ECO:0000313" key="18">
    <source>
        <dbReference type="EMBL" id="MBC1402570.1"/>
    </source>
</evidence>
<dbReference type="RefSeq" id="WP_036084826.1">
    <property type="nucleotide sequence ID" value="NZ_CBCSHQ010000001.1"/>
</dbReference>
<feature type="transmembrane region" description="Helical" evidence="12">
    <location>
        <begin position="55"/>
        <end position="80"/>
    </location>
</feature>
<evidence type="ECO:0000313" key="21">
    <source>
        <dbReference type="EMBL" id="MBC1565111.1"/>
    </source>
</evidence>
<evidence type="ECO:0000256" key="12">
    <source>
        <dbReference type="HAMAP-Rule" id="MF_01811"/>
    </source>
</evidence>
<keyword evidence="3 12" id="KW-1003">Cell membrane</keyword>
<reference evidence="33 34" key="2">
    <citation type="submission" date="2020-03" db="EMBL/GenBank/DDBJ databases">
        <title>Soil Listeria distribution.</title>
        <authorList>
            <person name="Liao J."/>
            <person name="Wiedmann M."/>
        </authorList>
    </citation>
    <scope>NUCLEOTIDE SEQUENCE [LARGE SCALE GENOMIC DNA]</scope>
    <source>
        <strain evidence="30 45">FSL L7-0039</strain>
        <strain evidence="29 39">FSL L7-0051</strain>
        <strain evidence="28 47">FSL L7-0054</strain>
        <strain evidence="26 44">FSL L7-0149</strain>
        <strain evidence="27 43">FSL L7-0153</strain>
        <strain evidence="24 33">FSL L7-0245</strain>
        <strain evidence="25 37">FSL L7-0259</strain>
        <strain evidence="23 34">FSL L7-0360</strain>
        <strain evidence="22 46">FSL L7-1299</strain>
        <strain evidence="20 38">FSL L7-1387</strain>
        <strain evidence="21 48">FSL L7-1427</strain>
        <strain evidence="19 36">FSL L7-1547</strain>
        <strain evidence="18 41">FSL L7-1658</strain>
        <strain evidence="16 40">FSL L7-1816</strain>
        <strain evidence="17 35">FSL L7-1833</strain>
        <strain evidence="31 42">FSL L7-1850</strain>
    </source>
</reference>
<evidence type="ECO:0000313" key="30">
    <source>
        <dbReference type="EMBL" id="MBC2310998.1"/>
    </source>
</evidence>
<evidence type="ECO:0000313" key="38">
    <source>
        <dbReference type="Proteomes" id="UP000541955"/>
    </source>
</evidence>
<dbReference type="GO" id="GO:0051205">
    <property type="term" value="P:protein insertion into membrane"/>
    <property type="evidence" value="ECO:0007669"/>
    <property type="project" value="TreeGrafter"/>
</dbReference>
<dbReference type="PANTHER" id="PTHR12428">
    <property type="entry name" value="OXA1"/>
    <property type="match status" value="1"/>
</dbReference>
<evidence type="ECO:0000313" key="29">
    <source>
        <dbReference type="EMBL" id="MBC2291726.1"/>
    </source>
</evidence>
<comment type="function">
    <text evidence="12">Required for the insertion and/or proper folding and/or complex formation of integral membrane proteins into the membrane. Involved in integration of membrane proteins that insert both dependently and independently of the Sec translocase complex, as well as at least some lipoproteins.</text>
</comment>
<dbReference type="Proteomes" id="UP000546244">
    <property type="component" value="Unassembled WGS sequence"/>
</dbReference>
<evidence type="ECO:0000256" key="13">
    <source>
        <dbReference type="SAM" id="Coils"/>
    </source>
</evidence>
<dbReference type="EMBL" id="JAARXI010000003">
    <property type="protein sequence ID" value="MBC2116125.1"/>
    <property type="molecule type" value="Genomic_DNA"/>
</dbReference>
<feature type="coiled-coil region" evidence="13">
    <location>
        <begin position="252"/>
        <end position="279"/>
    </location>
</feature>
<evidence type="ECO:0000313" key="16">
    <source>
        <dbReference type="EMBL" id="MBC1316961.1"/>
    </source>
</evidence>
<dbReference type="Proteomes" id="UP000543379">
    <property type="component" value="Unassembled WGS sequence"/>
</dbReference>
<dbReference type="EMBL" id="JAARPT010000008">
    <property type="protein sequence ID" value="MBC1402570.1"/>
    <property type="molecule type" value="Genomic_DNA"/>
</dbReference>
<dbReference type="InterPro" id="IPR023060">
    <property type="entry name" value="YidC/YidC1/YidC2_Firmicutes"/>
</dbReference>
<evidence type="ECO:0000313" key="27">
    <source>
        <dbReference type="EMBL" id="MBC2244711.1"/>
    </source>
</evidence>
<evidence type="ECO:0000313" key="17">
    <source>
        <dbReference type="EMBL" id="MBC1332915.1"/>
    </source>
</evidence>
<evidence type="ECO:0000313" key="35">
    <source>
        <dbReference type="Proteomes" id="UP000532866"/>
    </source>
</evidence>
<dbReference type="EMBL" id="JAASTX010000005">
    <property type="protein sequence ID" value="MBC1491210.1"/>
    <property type="molecule type" value="Genomic_DNA"/>
</dbReference>
<dbReference type="Proteomes" id="UP000533953">
    <property type="component" value="Unassembled WGS sequence"/>
</dbReference>
<dbReference type="EMBL" id="JAARSH010000007">
    <property type="protein sequence ID" value="MBC1616815.1"/>
    <property type="molecule type" value="Genomic_DNA"/>
</dbReference>
<keyword evidence="10 12" id="KW-0143">Chaperone</keyword>
<feature type="transmembrane region" description="Helical" evidence="12">
    <location>
        <begin position="208"/>
        <end position="234"/>
    </location>
</feature>
<comment type="caution">
    <text evidence="15">The sequence shown here is derived from an EMBL/GenBank/DDBJ whole genome shotgun (WGS) entry which is preliminary data.</text>
</comment>
<gene>
    <name evidence="12 16" type="primary">yidC</name>
    <name evidence="15" type="ORF">EP57_05480</name>
    <name evidence="17" type="ORF">HB759_13275</name>
    <name evidence="16" type="ORF">HB811_09250</name>
    <name evidence="18" type="ORF">HB836_13335</name>
    <name evidence="20" type="ORF">HB902_07035</name>
    <name evidence="22" type="ORF">HB904_11480</name>
    <name evidence="21" type="ORF">HB907_06820</name>
    <name evidence="31" type="ORF">HBP98_06370</name>
    <name evidence="23" type="ORF">HCB06_05775</name>
    <name evidence="27" type="ORF">HCB25_11580</name>
    <name evidence="24" type="ORF">HCB26_09760</name>
    <name evidence="25" type="ORF">HCB27_02530</name>
    <name evidence="26" type="ORF">HCB35_07670</name>
    <name evidence="28" type="ORF">HCB69_03735</name>
    <name evidence="29" type="ORF">HCC36_00660</name>
    <name evidence="19" type="ORF">HCI99_05165</name>
    <name evidence="30" type="ORF">HCJ81_08850</name>
</gene>
<keyword evidence="2 12" id="KW-0813">Transport</keyword>
<organism evidence="15 32">
    <name type="scientific">Listeria booriae</name>
    <dbReference type="NCBI Taxonomy" id="1552123"/>
    <lineage>
        <taxon>Bacteria</taxon>
        <taxon>Bacillati</taxon>
        <taxon>Bacillota</taxon>
        <taxon>Bacilli</taxon>
        <taxon>Bacillales</taxon>
        <taxon>Listeriaceae</taxon>
        <taxon>Listeria</taxon>
    </lineage>
</organism>
<dbReference type="HAMAP" id="MF_01811">
    <property type="entry name" value="YidC_type2"/>
    <property type="match status" value="1"/>
</dbReference>
<dbReference type="GeneID" id="58716839"/>
<protein>
    <recommendedName>
        <fullName evidence="12">Membrane protein insertase YidC</fullName>
    </recommendedName>
    <alternativeName>
        <fullName evidence="12">Foldase YidC</fullName>
    </alternativeName>
    <alternativeName>
        <fullName evidence="12">Membrane integrase YidC</fullName>
    </alternativeName>
    <alternativeName>
        <fullName evidence="12">Membrane protein YidC</fullName>
    </alternativeName>
</protein>
<dbReference type="PANTHER" id="PTHR12428:SF65">
    <property type="entry name" value="CYTOCHROME C OXIDASE ASSEMBLY PROTEIN COX18, MITOCHONDRIAL"/>
    <property type="match status" value="1"/>
</dbReference>
<dbReference type="InterPro" id="IPR028055">
    <property type="entry name" value="YidC/Oxa/ALB_C"/>
</dbReference>
<feature type="transmembrane region" description="Helical" evidence="12">
    <location>
        <begin position="134"/>
        <end position="156"/>
    </location>
</feature>
<dbReference type="EMBL" id="JAARRW010000002">
    <property type="protein sequence ID" value="MBC1561822.1"/>
    <property type="molecule type" value="Genomic_DNA"/>
</dbReference>
<evidence type="ECO:0000256" key="5">
    <source>
        <dbReference type="ARBA" id="ARBA00022729"/>
    </source>
</evidence>
<evidence type="ECO:0000256" key="7">
    <source>
        <dbReference type="ARBA" id="ARBA00022989"/>
    </source>
</evidence>
<evidence type="ECO:0000313" key="24">
    <source>
        <dbReference type="EMBL" id="MBC2166847.1"/>
    </source>
</evidence>
<evidence type="ECO:0000256" key="4">
    <source>
        <dbReference type="ARBA" id="ARBA00022692"/>
    </source>
</evidence>
<evidence type="ECO:0000313" key="19">
    <source>
        <dbReference type="EMBL" id="MBC1491210.1"/>
    </source>
</evidence>
<dbReference type="NCBIfam" id="TIGR03592">
    <property type="entry name" value="yidC_oxa1_cterm"/>
    <property type="match status" value="1"/>
</dbReference>
<dbReference type="Proteomes" id="UP000532866">
    <property type="component" value="Unassembled WGS sequence"/>
</dbReference>
<comment type="subcellular location">
    <subcellularLocation>
        <location evidence="1 12">Cell membrane</location>
        <topology evidence="1 12">Multi-pass membrane protein</topology>
    </subcellularLocation>
</comment>
<dbReference type="eggNOG" id="COG0706">
    <property type="taxonomic scope" value="Bacteria"/>
</dbReference>
<dbReference type="EMBL" id="JAAROV010000002">
    <property type="protein sequence ID" value="MBC1316961.1"/>
    <property type="molecule type" value="Genomic_DNA"/>
</dbReference>
<evidence type="ECO:0000313" key="34">
    <source>
        <dbReference type="Proteomes" id="UP000529446"/>
    </source>
</evidence>
<dbReference type="GO" id="GO:0032977">
    <property type="term" value="F:membrane insertase activity"/>
    <property type="evidence" value="ECO:0007669"/>
    <property type="project" value="InterPro"/>
</dbReference>
<evidence type="ECO:0000313" key="36">
    <source>
        <dbReference type="Proteomes" id="UP000533953"/>
    </source>
</evidence>
<name>A0A099WE29_9LIST</name>
<dbReference type="EMBL" id="JAARRU010000002">
    <property type="protein sequence ID" value="MBC1565111.1"/>
    <property type="molecule type" value="Genomic_DNA"/>
</dbReference>
<dbReference type="Proteomes" id="UP000529446">
    <property type="component" value="Unassembled WGS sequence"/>
</dbReference>
<dbReference type="PROSITE" id="PS51257">
    <property type="entry name" value="PROKAR_LIPOPROTEIN"/>
    <property type="match status" value="1"/>
</dbReference>
<dbReference type="CDD" id="cd20070">
    <property type="entry name" value="5TM_YidC_Alb3"/>
    <property type="match status" value="1"/>
</dbReference>
<evidence type="ECO:0000313" key="37">
    <source>
        <dbReference type="Proteomes" id="UP000541735"/>
    </source>
</evidence>
<dbReference type="Proteomes" id="UP000553016">
    <property type="component" value="Unassembled WGS sequence"/>
</dbReference>
<keyword evidence="6 12" id="KW-0653">Protein transport</keyword>
<evidence type="ECO:0000256" key="10">
    <source>
        <dbReference type="ARBA" id="ARBA00023186"/>
    </source>
</evidence>
<keyword evidence="8 12" id="KW-0472">Membrane</keyword>
<evidence type="ECO:0000313" key="41">
    <source>
        <dbReference type="Proteomes" id="UP000544413"/>
    </source>
</evidence>
<evidence type="ECO:0000313" key="25">
    <source>
        <dbReference type="EMBL" id="MBC2175479.1"/>
    </source>
</evidence>
<evidence type="ECO:0000313" key="23">
    <source>
        <dbReference type="EMBL" id="MBC2116125.1"/>
    </source>
</evidence>
<dbReference type="STRING" id="1552123.EP57_05480"/>
<accession>A0A099WE29</accession>
<dbReference type="EMBL" id="JAARYY010000006">
    <property type="protein sequence ID" value="MBC2244711.1"/>
    <property type="molecule type" value="Genomic_DNA"/>
</dbReference>
<dbReference type="Proteomes" id="UP000550367">
    <property type="component" value="Unassembled WGS sequence"/>
</dbReference>
<dbReference type="GO" id="GO:0015031">
    <property type="term" value="P:protein transport"/>
    <property type="evidence" value="ECO:0007669"/>
    <property type="project" value="UniProtKB-KW"/>
</dbReference>
<evidence type="ECO:0000313" key="22">
    <source>
        <dbReference type="EMBL" id="MBC1616815.1"/>
    </source>
</evidence>
<evidence type="ECO:0000313" key="46">
    <source>
        <dbReference type="Proteomes" id="UP000574104"/>
    </source>
</evidence>
<evidence type="ECO:0000256" key="1">
    <source>
        <dbReference type="ARBA" id="ARBA00004651"/>
    </source>
</evidence>
<keyword evidence="13" id="KW-0175">Coiled coil</keyword>
<comment type="similarity">
    <text evidence="12">Belongs to the OXA1/ALB3/YidC family. Type 2 subfamily.</text>
</comment>
<dbReference type="Proteomes" id="UP000544413">
    <property type="component" value="Unassembled WGS sequence"/>
</dbReference>
<evidence type="ECO:0000256" key="11">
    <source>
        <dbReference type="ARBA" id="ARBA00023288"/>
    </source>
</evidence>
<evidence type="ECO:0000313" key="45">
    <source>
        <dbReference type="Proteomes" id="UP000565628"/>
    </source>
</evidence>
<dbReference type="Proteomes" id="UP000541735">
    <property type="component" value="Unassembled WGS sequence"/>
</dbReference>
<dbReference type="Proteomes" id="UP000541955">
    <property type="component" value="Unassembled WGS sequence"/>
</dbReference>
<dbReference type="EMBL" id="JAARZA010000003">
    <property type="protein sequence ID" value="MBC2240351.1"/>
    <property type="molecule type" value="Genomic_DNA"/>
</dbReference>
<evidence type="ECO:0000313" key="28">
    <source>
        <dbReference type="EMBL" id="MBC2283479.1"/>
    </source>
</evidence>
<evidence type="ECO:0000313" key="31">
    <source>
        <dbReference type="EMBL" id="MBC2371635.1"/>
    </source>
</evidence>
<evidence type="ECO:0000313" key="47">
    <source>
        <dbReference type="Proteomes" id="UP000585696"/>
    </source>
</evidence>
<dbReference type="EMBL" id="JAARMV010000001">
    <property type="protein sequence ID" value="MBC2371635.1"/>
    <property type="molecule type" value="Genomic_DNA"/>
</dbReference>
<dbReference type="Proteomes" id="UP000574104">
    <property type="component" value="Unassembled WGS sequence"/>
</dbReference>
<dbReference type="EMBL" id="JAAROL010000005">
    <property type="protein sequence ID" value="MBC1332915.1"/>
    <property type="molecule type" value="Genomic_DNA"/>
</dbReference>
<evidence type="ECO:0000256" key="9">
    <source>
        <dbReference type="ARBA" id="ARBA00023139"/>
    </source>
</evidence>
<dbReference type="Proteomes" id="UP000519573">
    <property type="component" value="Unassembled WGS sequence"/>
</dbReference>
<reference evidence="15 32" key="1">
    <citation type="submission" date="2014-05" db="EMBL/GenBank/DDBJ databases">
        <title>Novel Listeriaceae from food processing environments.</title>
        <authorList>
            <person name="den Bakker H.C."/>
        </authorList>
    </citation>
    <scope>NUCLEOTIDE SEQUENCE [LARGE SCALE GENOMIC DNA]</scope>
    <source>
        <strain evidence="15 32">FSL A5-0281</strain>
    </source>
</reference>
<feature type="domain" description="Membrane insertase YidC/Oxa/ALB C-terminal" evidence="14">
    <location>
        <begin position="65"/>
        <end position="248"/>
    </location>
</feature>
<sequence length="287" mass="32504">MKKKMKWKKKLLFAGLMIGLVAILAGCGVSTSPITSESTGFWSHYIVYPLSEVIIWFANLFGGNYAMGIIMTTVIIRLLIMPLMIKQLKSQKAMTSLQPQIKELQEKYKSKDRETQQKLQQETMRLYQENNANPMMGCLPLLIQMPILLGFYQAISRTAEIKTQDFLWMTLGDKDPYFVLPILAALTTFISSKLSMMGQTQQNKSMNMIIYFMPVMILVAGISLPSALALYWVVGNIFTIFQTMLINNPFKAKREAAALEEAKKEEEKLKKKAATMSASKKGGKKRK</sequence>
<dbReference type="InterPro" id="IPR047196">
    <property type="entry name" value="YidC_ALB_C"/>
</dbReference>
<dbReference type="EMBL" id="JAASWV010000011">
    <property type="protein sequence ID" value="MBC2310998.1"/>
    <property type="molecule type" value="Genomic_DNA"/>
</dbReference>
<dbReference type="Proteomes" id="UP000543005">
    <property type="component" value="Unassembled WGS sequence"/>
</dbReference>
<keyword evidence="4 12" id="KW-0812">Transmembrane</keyword>
<dbReference type="Proteomes" id="UP000029844">
    <property type="component" value="Unassembled WGS sequence"/>
</dbReference>
<evidence type="ECO:0000259" key="14">
    <source>
        <dbReference type="Pfam" id="PF02096"/>
    </source>
</evidence>
<evidence type="ECO:0000313" key="48">
    <source>
        <dbReference type="Proteomes" id="UP000586951"/>
    </source>
</evidence>
<dbReference type="Proteomes" id="UP000586951">
    <property type="component" value="Unassembled WGS sequence"/>
</dbReference>
<dbReference type="Proteomes" id="UP000565628">
    <property type="component" value="Unassembled WGS sequence"/>
</dbReference>
<keyword evidence="9" id="KW-0564">Palmitate</keyword>
<dbReference type="EMBL" id="JNFA01000011">
    <property type="protein sequence ID" value="KGL42906.1"/>
    <property type="molecule type" value="Genomic_DNA"/>
</dbReference>
<evidence type="ECO:0000313" key="15">
    <source>
        <dbReference type="EMBL" id="KGL42906.1"/>
    </source>
</evidence>
<dbReference type="GO" id="GO:0005886">
    <property type="term" value="C:plasma membrane"/>
    <property type="evidence" value="ECO:0007669"/>
    <property type="project" value="UniProtKB-SubCell"/>
</dbReference>
<evidence type="ECO:0000313" key="33">
    <source>
        <dbReference type="Proteomes" id="UP000519573"/>
    </source>
</evidence>
<evidence type="ECO:0000313" key="26">
    <source>
        <dbReference type="EMBL" id="MBC2240351.1"/>
    </source>
</evidence>
<dbReference type="Pfam" id="PF02096">
    <property type="entry name" value="60KD_IMP"/>
    <property type="match status" value="1"/>
</dbReference>
<keyword evidence="5 12" id="KW-0732">Signal</keyword>
<keyword evidence="7 12" id="KW-1133">Transmembrane helix</keyword>
<evidence type="ECO:0000313" key="40">
    <source>
        <dbReference type="Proteomes" id="UP000543379"/>
    </source>
</evidence>
<evidence type="ECO:0000313" key="44">
    <source>
        <dbReference type="Proteomes" id="UP000553016"/>
    </source>
</evidence>
<dbReference type="InterPro" id="IPR001708">
    <property type="entry name" value="YidC/ALB3/OXA1/COX18"/>
</dbReference>
<keyword evidence="32" id="KW-1185">Reference proteome</keyword>
<evidence type="ECO:0000313" key="32">
    <source>
        <dbReference type="Proteomes" id="UP000029844"/>
    </source>
</evidence>